<dbReference type="Proteomes" id="UP000671913">
    <property type="component" value="Chromosome"/>
</dbReference>
<dbReference type="PANTHER" id="PTHR36214:SF3">
    <property type="entry name" value="ACETYL-COA DECARBONYLASE_SYNTHASE COMPLEX SUBUNIT GAMMA"/>
    <property type="match status" value="1"/>
</dbReference>
<gene>
    <name evidence="6" type="ORF">ACETAC_09540</name>
</gene>
<evidence type="ECO:0000256" key="4">
    <source>
        <dbReference type="ARBA" id="ARBA00023014"/>
    </source>
</evidence>
<feature type="domain" description="4Fe-4S" evidence="5">
    <location>
        <begin position="109"/>
        <end position="168"/>
    </location>
</feature>
<keyword evidence="4" id="KW-0411">Iron-sulfur</keyword>
<dbReference type="Gene3D" id="1.10.15.40">
    <property type="entry name" value="Electron transport complex subunit B, putative Fe-S cluster"/>
    <property type="match status" value="1"/>
</dbReference>
<dbReference type="PROSITE" id="PS51656">
    <property type="entry name" value="4FE4S"/>
    <property type="match status" value="1"/>
</dbReference>
<evidence type="ECO:0000259" key="5">
    <source>
        <dbReference type="PROSITE" id="PS51656"/>
    </source>
</evidence>
<evidence type="ECO:0000256" key="1">
    <source>
        <dbReference type="ARBA" id="ARBA00022485"/>
    </source>
</evidence>
<dbReference type="GO" id="GO:0046872">
    <property type="term" value="F:metal ion binding"/>
    <property type="evidence" value="ECO:0007669"/>
    <property type="project" value="UniProtKB-KW"/>
</dbReference>
<dbReference type="AlphaFoldDB" id="A0A975AV87"/>
<dbReference type="GO" id="GO:0051539">
    <property type="term" value="F:4 iron, 4 sulfur cluster binding"/>
    <property type="evidence" value="ECO:0007669"/>
    <property type="project" value="UniProtKB-KW"/>
</dbReference>
<organism evidence="6 7">
    <name type="scientific">Aceticella autotrophica</name>
    <dbReference type="NCBI Taxonomy" id="2755338"/>
    <lineage>
        <taxon>Bacteria</taxon>
        <taxon>Bacillati</taxon>
        <taxon>Bacillota</taxon>
        <taxon>Clostridia</taxon>
        <taxon>Thermoanaerobacterales</taxon>
        <taxon>Thermoanaerobacteraceae</taxon>
        <taxon>Aceticella</taxon>
    </lineage>
</organism>
<dbReference type="Pfam" id="PF04060">
    <property type="entry name" value="FeS"/>
    <property type="match status" value="1"/>
</dbReference>
<keyword evidence="2" id="KW-0479">Metal-binding</keyword>
<evidence type="ECO:0000256" key="3">
    <source>
        <dbReference type="ARBA" id="ARBA00023004"/>
    </source>
</evidence>
<reference evidence="6" key="1">
    <citation type="submission" date="2020-08" db="EMBL/GenBank/DDBJ databases">
        <title>Genomic insights into the carbon and energy metabolism of the first obligate autotrophic acetogenic bacterium Aceticella autotrophica gen. nov., sp. nov.</title>
        <authorList>
            <person name="Toshchakov S.V."/>
            <person name="Elcheninov A.G."/>
            <person name="Kublanov I.V."/>
            <person name="Frolov E.N."/>
            <person name="Lebedinsky A.V."/>
        </authorList>
    </citation>
    <scope>NUCLEOTIDE SEQUENCE</scope>
    <source>
        <strain evidence="6">3443-3Ac</strain>
    </source>
</reference>
<dbReference type="PANTHER" id="PTHR36214">
    <property type="match status" value="1"/>
</dbReference>
<keyword evidence="1" id="KW-0004">4Fe-4S</keyword>
<evidence type="ECO:0000256" key="2">
    <source>
        <dbReference type="ARBA" id="ARBA00022723"/>
    </source>
</evidence>
<evidence type="ECO:0000313" key="6">
    <source>
        <dbReference type="EMBL" id="QSZ27095.1"/>
    </source>
</evidence>
<sequence length="174" mass="20164">MFLNDINITFMEPCVADPEKIRLKAELSDNIVELMPYLNTVISNAVFNKNVPLLSFTKEFRLIVLYPQSLTMAKAVNMTDALQVLDWLKNLINDTWGKRETITPSYEKKEKPTVLQLYNWLPKTNCKECGELTCFAFATKLLLGTQKIENCKLLFRDEYDNARETLMDMLKVIL</sequence>
<dbReference type="InterPro" id="IPR051069">
    <property type="entry name" value="ACDS_complex_subunit"/>
</dbReference>
<dbReference type="RefSeq" id="WP_284679782.1">
    <property type="nucleotide sequence ID" value="NZ_CP060096.1"/>
</dbReference>
<proteinExistence type="predicted"/>
<keyword evidence="7" id="KW-1185">Reference proteome</keyword>
<name>A0A975AV87_9THEO</name>
<accession>A0A975AV87</accession>
<protein>
    <submittedName>
        <fullName evidence="6">Fe-S cluster protein</fullName>
    </submittedName>
</protein>
<dbReference type="InterPro" id="IPR007202">
    <property type="entry name" value="4Fe-4S_dom"/>
</dbReference>
<dbReference type="KEGG" id="aaut:ACETAC_09540"/>
<keyword evidence="3" id="KW-0408">Iron</keyword>
<evidence type="ECO:0000313" key="7">
    <source>
        <dbReference type="Proteomes" id="UP000671913"/>
    </source>
</evidence>
<dbReference type="EMBL" id="CP060096">
    <property type="protein sequence ID" value="QSZ27095.1"/>
    <property type="molecule type" value="Genomic_DNA"/>
</dbReference>